<dbReference type="EMBL" id="QKRW01000009">
    <property type="protein sequence ID" value="RAL65649.1"/>
    <property type="molecule type" value="Genomic_DNA"/>
</dbReference>
<comment type="caution">
    <text evidence="2">The sequence shown here is derived from an EMBL/GenBank/DDBJ whole genome shotgun (WGS) entry which is preliminary data.</text>
</comment>
<name>A0A395J4T0_9HELO</name>
<gene>
    <name evidence="2" type="ORF">DID88_005320</name>
</gene>
<proteinExistence type="predicted"/>
<feature type="region of interest" description="Disordered" evidence="1">
    <location>
        <begin position="50"/>
        <end position="71"/>
    </location>
</feature>
<evidence type="ECO:0000313" key="3">
    <source>
        <dbReference type="Proteomes" id="UP000249056"/>
    </source>
</evidence>
<keyword evidence="3" id="KW-1185">Reference proteome</keyword>
<evidence type="ECO:0000313" key="2">
    <source>
        <dbReference type="EMBL" id="RAL65649.1"/>
    </source>
</evidence>
<organism evidence="2 3">
    <name type="scientific">Monilinia fructigena</name>
    <dbReference type="NCBI Taxonomy" id="38457"/>
    <lineage>
        <taxon>Eukaryota</taxon>
        <taxon>Fungi</taxon>
        <taxon>Dikarya</taxon>
        <taxon>Ascomycota</taxon>
        <taxon>Pezizomycotina</taxon>
        <taxon>Leotiomycetes</taxon>
        <taxon>Helotiales</taxon>
        <taxon>Sclerotiniaceae</taxon>
        <taxon>Monilinia</taxon>
    </lineage>
</organism>
<sequence>MGEVLSGPPQAQPQRQPQPQPQAQTQRASDLQLPPIRGPALVVDARVQGDRSGRVDIGGLLQNPDASRRMK</sequence>
<dbReference type="AlphaFoldDB" id="A0A395J4T0"/>
<accession>A0A395J4T0</accession>
<evidence type="ECO:0000256" key="1">
    <source>
        <dbReference type="SAM" id="MobiDB-lite"/>
    </source>
</evidence>
<reference evidence="2 3" key="1">
    <citation type="submission" date="2018-06" db="EMBL/GenBank/DDBJ databases">
        <title>Genome Sequence of the Brown Rot Fungal Pathogen Monilinia fructigena.</title>
        <authorList>
            <person name="Landi L."/>
            <person name="De Miccolis Angelini R.M."/>
            <person name="Pollastro S."/>
            <person name="Abate D."/>
            <person name="Faretra F."/>
            <person name="Romanazzi G."/>
        </authorList>
    </citation>
    <scope>NUCLEOTIDE SEQUENCE [LARGE SCALE GENOMIC DNA]</scope>
    <source>
        <strain evidence="2 3">Mfrg269</strain>
    </source>
</reference>
<protein>
    <submittedName>
        <fullName evidence="2">Uncharacterized protein</fullName>
    </submittedName>
</protein>
<feature type="compositionally biased region" description="Low complexity" evidence="1">
    <location>
        <begin position="8"/>
        <end position="28"/>
    </location>
</feature>
<dbReference type="Proteomes" id="UP000249056">
    <property type="component" value="Unassembled WGS sequence"/>
</dbReference>
<feature type="region of interest" description="Disordered" evidence="1">
    <location>
        <begin position="1"/>
        <end position="35"/>
    </location>
</feature>